<proteinExistence type="inferred from homology"/>
<dbReference type="GO" id="GO:1990281">
    <property type="term" value="C:efflux pump complex"/>
    <property type="evidence" value="ECO:0007669"/>
    <property type="project" value="TreeGrafter"/>
</dbReference>
<dbReference type="Gene3D" id="2.40.50.100">
    <property type="match status" value="1"/>
</dbReference>
<sequence>MNASRIASVAIIIGAVAWVASGQAVVTTILGEPKSAIAAAPEEAAPAAAPEEALFSVAVHRVGLVDHARTITLSGFTRADRRASAVTRTQGVVVELAVRRGTQVEKGDVVAVLSDEAREAQVIEARARLEQRIAEAEARMRLIENGTLPALQRPEIEADLKTAEAALAQAEAEADRGLVRAPLAGVVDAVPAELGQAMQVGEPVAEIIALDPMLAVVEIAERQLGGVNVGDRASVRLVTGQTASGEVRFVSNRASEGTRTYRVEIGIDNADGAIADGITAEATLALAAVPSAEIPRSALTFSSAGELGVRLVDAADTVAFAPVAIVEDGRETLWVSGLPDGAAVIVQGQDFVVEGQHVAPVPFAVAAARR</sequence>
<evidence type="ECO:0000256" key="2">
    <source>
        <dbReference type="SAM" id="Coils"/>
    </source>
</evidence>
<dbReference type="Gene3D" id="2.40.420.20">
    <property type="match status" value="1"/>
</dbReference>
<dbReference type="Gene3D" id="1.10.287.470">
    <property type="entry name" value="Helix hairpin bin"/>
    <property type="match status" value="1"/>
</dbReference>
<keyword evidence="5" id="KW-1185">Reference proteome</keyword>
<dbReference type="GO" id="GO:0015562">
    <property type="term" value="F:efflux transmembrane transporter activity"/>
    <property type="evidence" value="ECO:0007669"/>
    <property type="project" value="TreeGrafter"/>
</dbReference>
<dbReference type="AlphaFoldDB" id="A0A917Q9Z0"/>
<dbReference type="InterPro" id="IPR006143">
    <property type="entry name" value="RND_pump_MFP"/>
</dbReference>
<dbReference type="PANTHER" id="PTHR30469">
    <property type="entry name" value="MULTIDRUG RESISTANCE PROTEIN MDTA"/>
    <property type="match status" value="1"/>
</dbReference>
<protein>
    <submittedName>
        <fullName evidence="4">MexE family multidrug efflux RND transporter periplasmic adaptor subunit</fullName>
    </submittedName>
</protein>
<name>A0A917Q9Z0_9HYPH</name>
<dbReference type="RefSeq" id="WP_188913586.1">
    <property type="nucleotide sequence ID" value="NZ_BMMF01000007.1"/>
</dbReference>
<keyword evidence="2" id="KW-0175">Coiled coil</keyword>
<comment type="caution">
    <text evidence="4">The sequence shown here is derived from an EMBL/GenBank/DDBJ whole genome shotgun (WGS) entry which is preliminary data.</text>
</comment>
<evidence type="ECO:0000256" key="1">
    <source>
        <dbReference type="ARBA" id="ARBA00009477"/>
    </source>
</evidence>
<dbReference type="NCBIfam" id="TIGR01730">
    <property type="entry name" value="RND_mfp"/>
    <property type="match status" value="1"/>
</dbReference>
<evidence type="ECO:0000259" key="3">
    <source>
        <dbReference type="Pfam" id="PF25954"/>
    </source>
</evidence>
<dbReference type="PANTHER" id="PTHR30469:SF29">
    <property type="entry name" value="BLR2860 PROTEIN"/>
    <property type="match status" value="1"/>
</dbReference>
<feature type="domain" description="CusB-like beta-barrel" evidence="3">
    <location>
        <begin position="216"/>
        <end position="285"/>
    </location>
</feature>
<dbReference type="InterPro" id="IPR058792">
    <property type="entry name" value="Beta-barrel_RND_2"/>
</dbReference>
<feature type="coiled-coil region" evidence="2">
    <location>
        <begin position="119"/>
        <end position="180"/>
    </location>
</feature>
<evidence type="ECO:0000313" key="4">
    <source>
        <dbReference type="EMBL" id="GGK37559.1"/>
    </source>
</evidence>
<dbReference type="Gene3D" id="2.40.30.170">
    <property type="match status" value="1"/>
</dbReference>
<gene>
    <name evidence="4" type="ORF">GCM10011322_25750</name>
</gene>
<dbReference type="Pfam" id="PF25954">
    <property type="entry name" value="Beta-barrel_RND_2"/>
    <property type="match status" value="1"/>
</dbReference>
<accession>A0A917Q9Z0</accession>
<organism evidence="4 5">
    <name type="scientific">Salinarimonas ramus</name>
    <dbReference type="NCBI Taxonomy" id="690164"/>
    <lineage>
        <taxon>Bacteria</taxon>
        <taxon>Pseudomonadati</taxon>
        <taxon>Pseudomonadota</taxon>
        <taxon>Alphaproteobacteria</taxon>
        <taxon>Hyphomicrobiales</taxon>
        <taxon>Salinarimonadaceae</taxon>
        <taxon>Salinarimonas</taxon>
    </lineage>
</organism>
<comment type="similarity">
    <text evidence="1">Belongs to the membrane fusion protein (MFP) (TC 8.A.1) family.</text>
</comment>
<dbReference type="SUPFAM" id="SSF111369">
    <property type="entry name" value="HlyD-like secretion proteins"/>
    <property type="match status" value="1"/>
</dbReference>
<reference evidence="4 5" key="1">
    <citation type="journal article" date="2014" name="Int. J. Syst. Evol. Microbiol.">
        <title>Complete genome sequence of Corynebacterium casei LMG S-19264T (=DSM 44701T), isolated from a smear-ripened cheese.</title>
        <authorList>
            <consortium name="US DOE Joint Genome Institute (JGI-PGF)"/>
            <person name="Walter F."/>
            <person name="Albersmeier A."/>
            <person name="Kalinowski J."/>
            <person name="Ruckert C."/>
        </authorList>
    </citation>
    <scope>NUCLEOTIDE SEQUENCE [LARGE SCALE GENOMIC DNA]</scope>
    <source>
        <strain evidence="4 5">CGMCC 1.9161</strain>
    </source>
</reference>
<dbReference type="Proteomes" id="UP000600449">
    <property type="component" value="Unassembled WGS sequence"/>
</dbReference>
<evidence type="ECO:0000313" key="5">
    <source>
        <dbReference type="Proteomes" id="UP000600449"/>
    </source>
</evidence>
<dbReference type="EMBL" id="BMMF01000007">
    <property type="protein sequence ID" value="GGK37559.1"/>
    <property type="molecule type" value="Genomic_DNA"/>
</dbReference>